<keyword evidence="7 8" id="KW-0342">GTP-binding</keyword>
<comment type="caution">
    <text evidence="8">Lacks conserved residue(s) required for the propagation of feature annotation.</text>
</comment>
<comment type="similarity">
    <text evidence="8">Belongs to the adenylosuccinate synthetase family.</text>
</comment>
<dbReference type="NCBIfam" id="NF002223">
    <property type="entry name" value="PRK01117.1"/>
    <property type="match status" value="1"/>
</dbReference>
<feature type="binding site" evidence="8">
    <location>
        <begin position="334"/>
        <end position="340"/>
    </location>
    <ligand>
        <name>substrate</name>
    </ligand>
</feature>
<dbReference type="SUPFAM" id="SSF52540">
    <property type="entry name" value="P-loop containing nucleoside triphosphate hydrolases"/>
    <property type="match status" value="1"/>
</dbReference>
<dbReference type="EC" id="6.3.4.4" evidence="8"/>
<feature type="binding site" description="in other chain" evidence="8">
    <location>
        <position position="338"/>
    </location>
    <ligand>
        <name>IMP</name>
        <dbReference type="ChEBI" id="CHEBI:58053"/>
        <note>ligand shared between dimeric partners</note>
    </ligand>
</feature>
<accession>G2SX55</accession>
<dbReference type="Proteomes" id="UP000008178">
    <property type="component" value="Chromosome"/>
</dbReference>
<keyword evidence="4 8" id="KW-0547">Nucleotide-binding</keyword>
<dbReference type="HOGENOM" id="CLU_029848_0_1_9"/>
<dbReference type="STRING" id="585394.RHOM_09290"/>
<dbReference type="GO" id="GO:0004019">
    <property type="term" value="F:adenylosuccinate synthase activity"/>
    <property type="evidence" value="ECO:0007669"/>
    <property type="project" value="UniProtKB-UniRule"/>
</dbReference>
<evidence type="ECO:0000256" key="1">
    <source>
        <dbReference type="ARBA" id="ARBA00011738"/>
    </source>
</evidence>
<protein>
    <recommendedName>
        <fullName evidence="8">Adenylosuccinate synthetase</fullName>
        <shortName evidence="8">AMPSase</shortName>
        <shortName evidence="8">AdSS</shortName>
        <ecNumber evidence="8">6.3.4.4</ecNumber>
    </recommendedName>
    <alternativeName>
        <fullName evidence="8">IMP--aspartate ligase</fullName>
    </alternativeName>
</protein>
<evidence type="ECO:0000256" key="3">
    <source>
        <dbReference type="ARBA" id="ARBA00022723"/>
    </source>
</evidence>
<comment type="cofactor">
    <cofactor evidence="8">
        <name>Mg(2+)</name>
        <dbReference type="ChEBI" id="CHEBI:18420"/>
    </cofactor>
    <text evidence="8">Binds 1 Mg(2+) ion per subunit.</text>
</comment>
<feature type="binding site" description="in other chain" evidence="8">
    <location>
        <position position="271"/>
    </location>
    <ligand>
        <name>IMP</name>
        <dbReference type="ChEBI" id="CHEBI:58053"/>
        <note>ligand shared between dimeric partners</note>
    </ligand>
</feature>
<dbReference type="PANTHER" id="PTHR11846:SF0">
    <property type="entry name" value="ADENYLOSUCCINATE SYNTHETASE"/>
    <property type="match status" value="1"/>
</dbReference>
<comment type="catalytic activity">
    <reaction evidence="8">
        <text>IMP + L-aspartate + GTP = N(6)-(1,2-dicarboxyethyl)-AMP + GDP + phosphate + 2 H(+)</text>
        <dbReference type="Rhea" id="RHEA:15753"/>
        <dbReference type="ChEBI" id="CHEBI:15378"/>
        <dbReference type="ChEBI" id="CHEBI:29991"/>
        <dbReference type="ChEBI" id="CHEBI:37565"/>
        <dbReference type="ChEBI" id="CHEBI:43474"/>
        <dbReference type="ChEBI" id="CHEBI:57567"/>
        <dbReference type="ChEBI" id="CHEBI:58053"/>
        <dbReference type="ChEBI" id="CHEBI:58189"/>
        <dbReference type="EC" id="6.3.4.4"/>
    </reaction>
</comment>
<feature type="binding site" evidence="8">
    <location>
        <begin position="447"/>
        <end position="449"/>
    </location>
    <ligand>
        <name>GTP</name>
        <dbReference type="ChEBI" id="CHEBI:37565"/>
    </ligand>
</feature>
<feature type="binding site" evidence="8">
    <location>
        <position position="73"/>
    </location>
    <ligand>
        <name>Mg(2+)</name>
        <dbReference type="ChEBI" id="CHEBI:18420"/>
    </ligand>
</feature>
<reference evidence="9 10" key="1">
    <citation type="journal article" date="2015" name="Genome Announc.">
        <title>Complete genome sequence of the human gut symbiont Roseburia hominis.</title>
        <authorList>
            <person name="Travis A.J."/>
            <person name="Kelly D."/>
            <person name="Flint H.J."/>
            <person name="Aminov R.I."/>
        </authorList>
    </citation>
    <scope>NUCLEOTIDE SEQUENCE [LARGE SCALE GENOMIC DNA]</scope>
    <source>
        <strain evidence="10">DSM 16839 / JCM 17582 / NCIMB 14029 / A2-183</strain>
    </source>
</reference>
<dbReference type="GO" id="GO:0005737">
    <property type="term" value="C:cytoplasm"/>
    <property type="evidence" value="ECO:0007669"/>
    <property type="project" value="UniProtKB-SubCell"/>
</dbReference>
<dbReference type="InterPro" id="IPR042111">
    <property type="entry name" value="Adenylosuccinate_synth_dom3"/>
</dbReference>
<dbReference type="CDD" id="cd03108">
    <property type="entry name" value="AdSS"/>
    <property type="match status" value="1"/>
</dbReference>
<keyword evidence="2 8" id="KW-0436">Ligase</keyword>
<dbReference type="KEGG" id="rho:RHOM_09290"/>
<dbReference type="FunFam" id="1.10.300.10:FF:000001">
    <property type="entry name" value="Adenylosuccinate synthetase"/>
    <property type="match status" value="1"/>
</dbReference>
<evidence type="ECO:0000256" key="6">
    <source>
        <dbReference type="ARBA" id="ARBA00022842"/>
    </source>
</evidence>
<evidence type="ECO:0000256" key="8">
    <source>
        <dbReference type="HAMAP-Rule" id="MF_00011"/>
    </source>
</evidence>
<gene>
    <name evidence="8" type="primary">purA</name>
    <name evidence="9" type="ordered locus">RHOM_09290</name>
</gene>
<dbReference type="AlphaFoldDB" id="G2SX55"/>
<dbReference type="SMART" id="SM00788">
    <property type="entry name" value="Adenylsucc_synt"/>
    <property type="match status" value="1"/>
</dbReference>
<comment type="pathway">
    <text evidence="8">Purine metabolism; AMP biosynthesis via de novo pathway; AMP from IMP: step 1/2.</text>
</comment>
<sequence length="460" mass="50948">MDAAFGQTGRMDAAWNQENADFRQKSVSYQEEKHMVTAVVGANWGDEGKGKITDMLADEADIVIRFQGGANAGHTIVNNYGKFALHTLPSGVFHSHITNIIGNGVALDIPKVIGELKSITDRNVPAPKLMISDRAQMVMPYHVLFDQYEEERLGKNSFGSTKSGIAPFYSDKYAKIGFQVSELFDEELLKEKVKRTCETKNIMLEHMYHKPLLKEEELLATLHEYRDMVAPYVGDVSLFLDQAIKDGKRILLEGQLGTLKDPDHGIYPMVTSSSTLAAYGAIGAGIPPYEIKKIVTVCKAYSSAVGAGAFVSEIFGDEADELRRRGGDGGEFGATTGRPRRMGWFDCVASKYGCRMQGTTDVAFTVLDVLGYLDEIPVCVGYEIDGEVTTDFPVTAKLEKAKPVLKKLPGWKCDIRGIKKYEDLPENCRKYVEFVEEQIGYPITMVSNGPGREDIIYRSK</sequence>
<dbReference type="GO" id="GO:0046040">
    <property type="term" value="P:IMP metabolic process"/>
    <property type="evidence" value="ECO:0007669"/>
    <property type="project" value="TreeGrafter"/>
</dbReference>
<comment type="subcellular location">
    <subcellularLocation>
        <location evidence="8">Cytoplasm</location>
    </subcellularLocation>
</comment>
<feature type="binding site" evidence="8">
    <location>
        <position position="340"/>
    </location>
    <ligand>
        <name>GTP</name>
        <dbReference type="ChEBI" id="CHEBI:37565"/>
    </ligand>
</feature>
<keyword evidence="5 8" id="KW-0658">Purine biosynthesis</keyword>
<dbReference type="NCBIfam" id="TIGR00184">
    <property type="entry name" value="purA"/>
    <property type="match status" value="1"/>
</dbReference>
<dbReference type="InterPro" id="IPR042109">
    <property type="entry name" value="Adenylosuccinate_synth_dom1"/>
</dbReference>
<feature type="binding site" description="in other chain" evidence="8">
    <location>
        <begin position="71"/>
        <end position="74"/>
    </location>
    <ligand>
        <name>IMP</name>
        <dbReference type="ChEBI" id="CHEBI:58053"/>
        <note>ligand shared between dimeric partners</note>
    </ligand>
</feature>
<dbReference type="Gene3D" id="3.90.170.10">
    <property type="entry name" value="Adenylosuccinate Synthetase, subunit A, domain 3"/>
    <property type="match status" value="1"/>
</dbReference>
<dbReference type="Gene3D" id="1.10.300.10">
    <property type="entry name" value="Adenylosuccinate Synthetase, subunit A, domain 2"/>
    <property type="match status" value="1"/>
</dbReference>
<dbReference type="HAMAP" id="MF_00011">
    <property type="entry name" value="Adenylosucc_synth"/>
    <property type="match status" value="1"/>
</dbReference>
<keyword evidence="3 8" id="KW-0479">Metal-binding</keyword>
<feature type="active site" description="Proton donor" evidence="8">
    <location>
        <position position="74"/>
    </location>
</feature>
<keyword evidence="8" id="KW-0963">Cytoplasm</keyword>
<keyword evidence="10" id="KW-1185">Reference proteome</keyword>
<dbReference type="eggNOG" id="COG0104">
    <property type="taxonomic scope" value="Bacteria"/>
</dbReference>
<comment type="function">
    <text evidence="8">Plays an important role in the de novo pathway of purine nucleotide biosynthesis. Catalyzes the first committed step in the biosynthesis of AMP from IMP.</text>
</comment>
<feature type="active site" description="Proton acceptor" evidence="8">
    <location>
        <position position="46"/>
    </location>
</feature>
<dbReference type="EMBL" id="CP003040">
    <property type="protein sequence ID" value="AEN96969.1"/>
    <property type="molecule type" value="Genomic_DNA"/>
</dbReference>
<feature type="binding site" evidence="8">
    <location>
        <begin position="45"/>
        <end position="51"/>
    </location>
    <ligand>
        <name>GTP</name>
        <dbReference type="ChEBI" id="CHEBI:37565"/>
    </ligand>
</feature>
<evidence type="ECO:0000313" key="10">
    <source>
        <dbReference type="Proteomes" id="UP000008178"/>
    </source>
</evidence>
<evidence type="ECO:0000256" key="7">
    <source>
        <dbReference type="ARBA" id="ARBA00023134"/>
    </source>
</evidence>
<dbReference type="GO" id="GO:0044208">
    <property type="term" value="P:'de novo' AMP biosynthetic process"/>
    <property type="evidence" value="ECO:0007669"/>
    <property type="project" value="UniProtKB-UniRule"/>
</dbReference>
<feature type="binding site" evidence="8">
    <location>
        <position position="46"/>
    </location>
    <ligand>
        <name>Mg(2+)</name>
        <dbReference type="ChEBI" id="CHEBI:18420"/>
    </ligand>
</feature>
<feature type="binding site" description="in other chain" evidence="8">
    <location>
        <begin position="46"/>
        <end position="49"/>
    </location>
    <ligand>
        <name>IMP</name>
        <dbReference type="ChEBI" id="CHEBI:58053"/>
        <note>ligand shared between dimeric partners</note>
    </ligand>
</feature>
<proteinExistence type="inferred from homology"/>
<dbReference type="PANTHER" id="PTHR11846">
    <property type="entry name" value="ADENYLOSUCCINATE SYNTHETASE"/>
    <property type="match status" value="1"/>
</dbReference>
<dbReference type="GO" id="GO:0005525">
    <property type="term" value="F:GTP binding"/>
    <property type="evidence" value="ECO:0007669"/>
    <property type="project" value="UniProtKB-UniRule"/>
</dbReference>
<feature type="binding site" evidence="8">
    <location>
        <begin position="73"/>
        <end position="75"/>
    </location>
    <ligand>
        <name>GTP</name>
        <dbReference type="ChEBI" id="CHEBI:37565"/>
    </ligand>
</feature>
<dbReference type="GO" id="GO:0000287">
    <property type="term" value="F:magnesium ion binding"/>
    <property type="evidence" value="ECO:0007669"/>
    <property type="project" value="UniProtKB-UniRule"/>
</dbReference>
<evidence type="ECO:0000313" key="9">
    <source>
        <dbReference type="EMBL" id="AEN96969.1"/>
    </source>
</evidence>
<dbReference type="FunFam" id="3.90.170.10:FF:000001">
    <property type="entry name" value="Adenylosuccinate synthetase"/>
    <property type="match status" value="1"/>
</dbReference>
<dbReference type="InterPro" id="IPR001114">
    <property type="entry name" value="Adenylosuccinate_synthetase"/>
</dbReference>
<keyword evidence="6 8" id="KW-0460">Magnesium</keyword>
<dbReference type="Gene3D" id="3.40.440.10">
    <property type="entry name" value="Adenylosuccinate Synthetase, subunit A, domain 1"/>
    <property type="match status" value="1"/>
</dbReference>
<dbReference type="InterPro" id="IPR027417">
    <property type="entry name" value="P-loop_NTPase"/>
</dbReference>
<comment type="subunit">
    <text evidence="1 8">Homodimer.</text>
</comment>
<dbReference type="Pfam" id="PF00709">
    <property type="entry name" value="Adenylsucc_synt"/>
    <property type="match status" value="1"/>
</dbReference>
<dbReference type="InterPro" id="IPR042110">
    <property type="entry name" value="Adenylosuccinate_synth_dom2"/>
</dbReference>
<organism evidence="9 10">
    <name type="scientific">Roseburia hominis (strain DSM 16839 / JCM 17582 / NCIMB 14029 / A2-183)</name>
    <dbReference type="NCBI Taxonomy" id="585394"/>
    <lineage>
        <taxon>Bacteria</taxon>
        <taxon>Bacillati</taxon>
        <taxon>Bacillota</taxon>
        <taxon>Clostridia</taxon>
        <taxon>Lachnospirales</taxon>
        <taxon>Lachnospiraceae</taxon>
        <taxon>Roseburia</taxon>
    </lineage>
</organism>
<name>G2SX55_ROSHA</name>
<dbReference type="UniPathway" id="UPA00075">
    <property type="reaction ID" value="UER00335"/>
</dbReference>
<evidence type="ECO:0000256" key="2">
    <source>
        <dbReference type="ARBA" id="ARBA00022598"/>
    </source>
</evidence>
<feature type="binding site" evidence="8">
    <location>
        <begin position="366"/>
        <end position="368"/>
    </location>
    <ligand>
        <name>GTP</name>
        <dbReference type="ChEBI" id="CHEBI:37565"/>
    </ligand>
</feature>
<feature type="binding site" description="in other chain" evidence="8">
    <location>
        <position position="161"/>
    </location>
    <ligand>
        <name>IMP</name>
        <dbReference type="ChEBI" id="CHEBI:58053"/>
        <note>ligand shared between dimeric partners</note>
    </ligand>
</feature>
<evidence type="ECO:0000256" key="5">
    <source>
        <dbReference type="ARBA" id="ARBA00022755"/>
    </source>
</evidence>
<feature type="binding site" evidence="8">
    <location>
        <position position="175"/>
    </location>
    <ligand>
        <name>IMP</name>
        <dbReference type="ChEBI" id="CHEBI:58053"/>
        <note>ligand shared between dimeric partners</note>
    </ligand>
</feature>
<evidence type="ECO:0000256" key="4">
    <source>
        <dbReference type="ARBA" id="ARBA00022741"/>
    </source>
</evidence>